<dbReference type="OrthoDB" id="7700622at2759"/>
<keyword evidence="5 9" id="KW-0812">Transmembrane</keyword>
<keyword evidence="4" id="KW-0813">Transport</keyword>
<evidence type="ECO:0000256" key="4">
    <source>
        <dbReference type="ARBA" id="ARBA00022448"/>
    </source>
</evidence>
<evidence type="ECO:0000256" key="1">
    <source>
        <dbReference type="ARBA" id="ARBA00004141"/>
    </source>
</evidence>
<evidence type="ECO:0000313" key="11">
    <source>
        <dbReference type="EMBL" id="CDW60733.1"/>
    </source>
</evidence>
<organism evidence="11 12">
    <name type="scientific">Trichuris trichiura</name>
    <name type="common">Whipworm</name>
    <name type="synonym">Trichocephalus trichiurus</name>
    <dbReference type="NCBI Taxonomy" id="36087"/>
    <lineage>
        <taxon>Eukaryota</taxon>
        <taxon>Metazoa</taxon>
        <taxon>Ecdysozoa</taxon>
        <taxon>Nematoda</taxon>
        <taxon>Enoplea</taxon>
        <taxon>Dorylaimia</taxon>
        <taxon>Trichinellida</taxon>
        <taxon>Trichuridae</taxon>
        <taxon>Trichuris</taxon>
    </lineage>
</organism>
<dbReference type="PANTHER" id="PTHR11432">
    <property type="entry name" value="NADH DEHYDROGENASE SUBUNIT 1"/>
    <property type="match status" value="1"/>
</dbReference>
<evidence type="ECO:0000256" key="2">
    <source>
        <dbReference type="ARBA" id="ARBA00010535"/>
    </source>
</evidence>
<dbReference type="InterPro" id="IPR001694">
    <property type="entry name" value="NADH_UbQ_OxRdtase_su1/FPO"/>
</dbReference>
<evidence type="ECO:0000256" key="9">
    <source>
        <dbReference type="RuleBase" id="RU000471"/>
    </source>
</evidence>
<comment type="subcellular location">
    <subcellularLocation>
        <location evidence="1">Membrane</location>
        <topology evidence="1">Multi-pass membrane protein</topology>
    </subcellularLocation>
    <subcellularLocation>
        <location evidence="9">Mitochondrion inner membrane</location>
        <topology evidence="9">Multi-pass membrane protein</topology>
    </subcellularLocation>
</comment>
<evidence type="ECO:0000256" key="7">
    <source>
        <dbReference type="ARBA" id="ARBA00023136"/>
    </source>
</evidence>
<reference evidence="11" key="2">
    <citation type="submission" date="2014-03" db="EMBL/GenBank/DDBJ databases">
        <title>The whipworm genome and dual-species transcriptomics of an intimate host-pathogen interaction.</title>
        <authorList>
            <person name="Foth B.J."/>
            <person name="Tsai I.J."/>
            <person name="Reid A.J."/>
            <person name="Bancroft A.J."/>
            <person name="Nichol S."/>
            <person name="Tracey A."/>
            <person name="Holroyd N."/>
            <person name="Cotton J.A."/>
            <person name="Stanley E.J."/>
            <person name="Zarowiecki M."/>
            <person name="Liu J.Z."/>
            <person name="Huckvale T."/>
            <person name="Cooper P.J."/>
            <person name="Grencis R.K."/>
            <person name="Berriman M."/>
        </authorList>
    </citation>
    <scope>NUCLEOTIDE SEQUENCE [LARGE SCALE GENOMIC DNA]</scope>
</reference>
<dbReference type="Proteomes" id="UP000030665">
    <property type="component" value="Unassembled WGS sequence"/>
</dbReference>
<protein>
    <recommendedName>
        <fullName evidence="3">NADH-ubiquinone oxidoreductase chain 1</fullName>
    </recommendedName>
    <alternativeName>
        <fullName evidence="8">NADH dehydrogenase subunit 1</fullName>
    </alternativeName>
</protein>
<keyword evidence="9" id="KW-0520">NAD</keyword>
<sequence length="83" mass="9250">MNLTLAECGRTPFDLLEAEGELVSGYNVGYSCVEFPFLLITEYRIIILLSILVSLIVVPQIVSLASSIIITRILFLGYTLQRL</sequence>
<dbReference type="Pfam" id="PF00146">
    <property type="entry name" value="NADHdh"/>
    <property type="match status" value="1"/>
</dbReference>
<name>A0A077ZLV6_TRITR</name>
<keyword evidence="7 10" id="KW-0472">Membrane</keyword>
<dbReference type="GO" id="GO:0005743">
    <property type="term" value="C:mitochondrial inner membrane"/>
    <property type="evidence" value="ECO:0007669"/>
    <property type="project" value="UniProtKB-SubCell"/>
</dbReference>
<reference evidence="11" key="1">
    <citation type="submission" date="2014-01" db="EMBL/GenBank/DDBJ databases">
        <authorList>
            <person name="Aslett M."/>
        </authorList>
    </citation>
    <scope>NUCLEOTIDE SEQUENCE</scope>
</reference>
<evidence type="ECO:0000256" key="8">
    <source>
        <dbReference type="ARBA" id="ARBA00031024"/>
    </source>
</evidence>
<dbReference type="GO" id="GO:0003954">
    <property type="term" value="F:NADH dehydrogenase activity"/>
    <property type="evidence" value="ECO:0007669"/>
    <property type="project" value="TreeGrafter"/>
</dbReference>
<accession>A0A077ZLV6</accession>
<keyword evidence="12" id="KW-1185">Reference proteome</keyword>
<evidence type="ECO:0000313" key="12">
    <source>
        <dbReference type="Proteomes" id="UP000030665"/>
    </source>
</evidence>
<dbReference type="AlphaFoldDB" id="A0A077ZLV6"/>
<comment type="similarity">
    <text evidence="2 9">Belongs to the complex I subunit 1 family.</text>
</comment>
<gene>
    <name evidence="11" type="ORF">TTRE_0000912401</name>
</gene>
<evidence type="ECO:0000256" key="3">
    <source>
        <dbReference type="ARBA" id="ARBA00021009"/>
    </source>
</evidence>
<dbReference type="STRING" id="36087.A0A077ZLV6"/>
<dbReference type="EMBL" id="HG807342">
    <property type="protein sequence ID" value="CDW60733.1"/>
    <property type="molecule type" value="Genomic_DNA"/>
</dbReference>
<proteinExistence type="inferred from homology"/>
<evidence type="ECO:0000256" key="5">
    <source>
        <dbReference type="ARBA" id="ARBA00022692"/>
    </source>
</evidence>
<evidence type="ECO:0000256" key="10">
    <source>
        <dbReference type="SAM" id="Phobius"/>
    </source>
</evidence>
<dbReference type="GO" id="GO:0009060">
    <property type="term" value="P:aerobic respiration"/>
    <property type="evidence" value="ECO:0007669"/>
    <property type="project" value="TreeGrafter"/>
</dbReference>
<keyword evidence="6 10" id="KW-1133">Transmembrane helix</keyword>
<evidence type="ECO:0000256" key="6">
    <source>
        <dbReference type="ARBA" id="ARBA00022989"/>
    </source>
</evidence>
<dbReference type="PANTHER" id="PTHR11432:SF3">
    <property type="entry name" value="NADH-UBIQUINONE OXIDOREDUCTASE CHAIN 1"/>
    <property type="match status" value="1"/>
</dbReference>
<feature type="transmembrane region" description="Helical" evidence="10">
    <location>
        <begin position="45"/>
        <end position="75"/>
    </location>
</feature>